<name>A0AAN2BLK4_9GAMM</name>
<protein>
    <recommendedName>
        <fullName evidence="3">DUF1552 domain-containing protein</fullName>
    </recommendedName>
</protein>
<sequence length="456" mass="48978">MSILIKTDKNKWTRRALIRGMGVGAASALLPVLEADAQDSAPKRVIIMTTPNGIAPEVEPVGSQTNWQFGSAASTLNDVRSDITYLRGIDLKTYTTNRIPNDHPPVIHQLLTASDSIDPMDGSNPAVSGTWLASGQSIDQFLADRLMANPATQTRFRSIVAGADCGAFAWQQVYRQPQEPIFPENNAGNLHARIFEGVTPGGGQPDPALIAELARRKSVVDSVQDELNAVLSRVGSADKQKIESHINAIREIEQRLDFDQQSSAGAACEVPNLRGTPGSQDDQHRLKGTNMMDIIANAFACDQTRVATLQWANGASGIRFSSLGIDEGHHDLTHDNFGPNAGKRAQIAGWYAERFKYFIEKLKSIPEGSGSVLDNTVILWTSEHNGAQQHGRTNIPFFLAGGLGGAFNTGQFLDFSGNSLAHNDVYVSLAQGVGLSDVTSFGKASLVRGPVPGLLA</sequence>
<evidence type="ECO:0000313" key="1">
    <source>
        <dbReference type="EMBL" id="BCD99184.1"/>
    </source>
</evidence>
<dbReference type="InterPro" id="IPR011447">
    <property type="entry name" value="DUF1552"/>
</dbReference>
<dbReference type="EMBL" id="AP023086">
    <property type="protein sequence ID" value="BCD99184.1"/>
    <property type="molecule type" value="Genomic_DNA"/>
</dbReference>
<dbReference type="PROSITE" id="PS51318">
    <property type="entry name" value="TAT"/>
    <property type="match status" value="1"/>
</dbReference>
<dbReference type="AlphaFoldDB" id="A0AAN2BLK4"/>
<keyword evidence="2" id="KW-1185">Reference proteome</keyword>
<dbReference type="InterPro" id="IPR006311">
    <property type="entry name" value="TAT_signal"/>
</dbReference>
<accession>A0AAN2BLK4</accession>
<proteinExistence type="predicted"/>
<dbReference type="Pfam" id="PF07586">
    <property type="entry name" value="HXXSHH"/>
    <property type="match status" value="1"/>
</dbReference>
<evidence type="ECO:0000313" key="2">
    <source>
        <dbReference type="Proteomes" id="UP001320119"/>
    </source>
</evidence>
<dbReference type="Proteomes" id="UP001320119">
    <property type="component" value="Chromosome"/>
</dbReference>
<reference evidence="1 2" key="1">
    <citation type="journal article" date="2022" name="IScience">
        <title>An ultrasensitive nanofiber-based assay for enzymatic hydrolysis and deep-sea microbial degradation of cellulose.</title>
        <authorList>
            <person name="Tsudome M."/>
            <person name="Tachioka M."/>
            <person name="Miyazaki M."/>
            <person name="Uchimura K."/>
            <person name="Tsuda M."/>
            <person name="Takaki Y."/>
            <person name="Deguchi S."/>
        </authorList>
    </citation>
    <scope>NUCLEOTIDE SEQUENCE [LARGE SCALE GENOMIC DNA]</scope>
    <source>
        <strain evidence="1 2">GE09</strain>
    </source>
</reference>
<dbReference type="RefSeq" id="WP_236984185.1">
    <property type="nucleotide sequence ID" value="NZ_AP023086.1"/>
</dbReference>
<organism evidence="1 2">
    <name type="scientific">Marinagarivorans cellulosilyticus</name>
    <dbReference type="NCBI Taxonomy" id="2721545"/>
    <lineage>
        <taxon>Bacteria</taxon>
        <taxon>Pseudomonadati</taxon>
        <taxon>Pseudomonadota</taxon>
        <taxon>Gammaproteobacteria</taxon>
        <taxon>Cellvibrionales</taxon>
        <taxon>Cellvibrionaceae</taxon>
        <taxon>Marinagarivorans</taxon>
    </lineage>
</organism>
<evidence type="ECO:0008006" key="3">
    <source>
        <dbReference type="Google" id="ProtNLM"/>
    </source>
</evidence>
<gene>
    <name evidence="1" type="ORF">MARGE09_P3385</name>
</gene>
<dbReference type="KEGG" id="marq:MARGE09_P3385"/>